<dbReference type="GO" id="GO:0005829">
    <property type="term" value="C:cytosol"/>
    <property type="evidence" value="ECO:0007669"/>
    <property type="project" value="TreeGrafter"/>
</dbReference>
<dbReference type="GO" id="GO:0044550">
    <property type="term" value="P:secondary metabolite biosynthetic process"/>
    <property type="evidence" value="ECO:0007669"/>
    <property type="project" value="TreeGrafter"/>
</dbReference>
<dbReference type="PANTHER" id="PTHR45527:SF14">
    <property type="entry name" value="PLIPASTATIN SYNTHASE SUBUNIT B"/>
    <property type="match status" value="1"/>
</dbReference>
<feature type="domain" description="Carrier" evidence="1">
    <location>
        <begin position="525"/>
        <end position="602"/>
    </location>
</feature>
<dbReference type="Proteomes" id="UP000184038">
    <property type="component" value="Unassembled WGS sequence"/>
</dbReference>
<name>A0A1M7I8W2_9FIRM</name>
<dbReference type="Gene3D" id="3.30.300.30">
    <property type="match status" value="1"/>
</dbReference>
<dbReference type="GO" id="GO:0043041">
    <property type="term" value="P:amino acid activation for nonribosomal peptide biosynthetic process"/>
    <property type="evidence" value="ECO:0007669"/>
    <property type="project" value="TreeGrafter"/>
</dbReference>
<proteinExistence type="predicted"/>
<dbReference type="InterPro" id="IPR009081">
    <property type="entry name" value="PP-bd_ACP"/>
</dbReference>
<dbReference type="SUPFAM" id="SSF56801">
    <property type="entry name" value="Acetyl-CoA synthetase-like"/>
    <property type="match status" value="1"/>
</dbReference>
<dbReference type="SUPFAM" id="SSF47336">
    <property type="entry name" value="ACP-like"/>
    <property type="match status" value="1"/>
</dbReference>
<dbReference type="PROSITE" id="PS50075">
    <property type="entry name" value="CARRIER"/>
    <property type="match status" value="1"/>
</dbReference>
<dbReference type="InterPro" id="IPR042099">
    <property type="entry name" value="ANL_N_sf"/>
</dbReference>
<dbReference type="Gene3D" id="1.10.1200.10">
    <property type="entry name" value="ACP-like"/>
    <property type="match status" value="1"/>
</dbReference>
<dbReference type="PANTHER" id="PTHR45527">
    <property type="entry name" value="NONRIBOSOMAL PEPTIDE SYNTHETASE"/>
    <property type="match status" value="1"/>
</dbReference>
<dbReference type="FunFam" id="3.40.50.980:FF:000001">
    <property type="entry name" value="Non-ribosomal peptide synthetase"/>
    <property type="match status" value="1"/>
</dbReference>
<dbReference type="OrthoDB" id="9778383at2"/>
<protein>
    <submittedName>
        <fullName evidence="2">Amino acid adenylation domain-containing protein</fullName>
    </submittedName>
</protein>
<dbReference type="Pfam" id="PF13193">
    <property type="entry name" value="AMP-binding_C"/>
    <property type="match status" value="1"/>
</dbReference>
<dbReference type="AlphaFoldDB" id="A0A1M7I8W2"/>
<dbReference type="GO" id="GO:0031177">
    <property type="term" value="F:phosphopantetheine binding"/>
    <property type="evidence" value="ECO:0007669"/>
    <property type="project" value="TreeGrafter"/>
</dbReference>
<keyword evidence="3" id="KW-1185">Reference proteome</keyword>
<dbReference type="STRING" id="1120996.SAMN02746066_01735"/>
<sequence length="604" mass="69112">MRNQENPQKEDLNSLNSIFEKVAERFPDRIAVTDSNIELTYKELSHKSSTLAKYLIHKGVKSGELLCIYTTRNVNMIIGILGILKAGATYIPIDPKYPSQRIKDIFDISGATFCVSDSKMDLRYISCINILLDCIPESEVNGDKPVNLNNEKSLAYVIFTSGSTGKPKGVMVEHKSVIRLFTKTDEIFHFNEHTVWSLFHSIAFDYSVWEIWGALLFGGKLVIVPRKVALNPESFYSLMKKEKISVLSLTPTAFRNFCLAALRKEQRKLEQLEYIVFGGEKLDFEILNPWIKEYGDSMPVLVNMYGITEVTVHSTWKIISHADVCNNTKSLIGKPISDLRIEIVDSEGQKVSKGNAGRMFISGDGVARGYLNREELTTERFFTRTGQDGEPIRWFDTGDIAVEISENEFEYIGRNDRQVKISGYRVELEEIEYYLKQFKGVTDCVIVENDQGENGVRLRAFIILDNKENKESILKELRKYAAEKLPKYMCPSTYTVVDKFPMNINGKFSISELQMIQEPKKDNDISGLKTKEIIYNIWSDILGENEIDEKDSFFYLGGTSFMMIRMMKKIMEIFNIDIGLDDIDEITINSLEAVIERNSDRKKQ</sequence>
<dbReference type="InterPro" id="IPR045851">
    <property type="entry name" value="AMP-bd_C_sf"/>
</dbReference>
<dbReference type="InterPro" id="IPR036736">
    <property type="entry name" value="ACP-like_sf"/>
</dbReference>
<dbReference type="Pfam" id="PF00501">
    <property type="entry name" value="AMP-binding"/>
    <property type="match status" value="1"/>
</dbReference>
<dbReference type="InterPro" id="IPR020845">
    <property type="entry name" value="AMP-binding_CS"/>
</dbReference>
<dbReference type="InterPro" id="IPR025110">
    <property type="entry name" value="AMP-bd_C"/>
</dbReference>
<evidence type="ECO:0000313" key="2">
    <source>
        <dbReference type="EMBL" id="SHM37184.1"/>
    </source>
</evidence>
<dbReference type="InterPro" id="IPR000873">
    <property type="entry name" value="AMP-dep_synth/lig_dom"/>
</dbReference>
<dbReference type="RefSeq" id="WP_073286104.1">
    <property type="nucleotide sequence ID" value="NZ_FRCP01000009.1"/>
</dbReference>
<dbReference type="NCBIfam" id="TIGR01733">
    <property type="entry name" value="AA-adenyl-dom"/>
    <property type="match status" value="1"/>
</dbReference>
<accession>A0A1M7I8W2</accession>
<dbReference type="PROSITE" id="PS00455">
    <property type="entry name" value="AMP_BINDING"/>
    <property type="match status" value="1"/>
</dbReference>
<reference evidence="2 3" key="1">
    <citation type="submission" date="2016-11" db="EMBL/GenBank/DDBJ databases">
        <authorList>
            <person name="Jaros S."/>
            <person name="Januszkiewicz K."/>
            <person name="Wedrychowicz H."/>
        </authorList>
    </citation>
    <scope>NUCLEOTIDE SEQUENCE [LARGE SCALE GENOMIC DNA]</scope>
    <source>
        <strain evidence="2 3">DSM 15930</strain>
    </source>
</reference>
<organism evidence="2 3">
    <name type="scientific">Anaerosporobacter mobilis DSM 15930</name>
    <dbReference type="NCBI Taxonomy" id="1120996"/>
    <lineage>
        <taxon>Bacteria</taxon>
        <taxon>Bacillati</taxon>
        <taxon>Bacillota</taxon>
        <taxon>Clostridia</taxon>
        <taxon>Lachnospirales</taxon>
        <taxon>Lachnospiraceae</taxon>
        <taxon>Anaerosporobacter</taxon>
    </lineage>
</organism>
<gene>
    <name evidence="2" type="ORF">SAMN02746066_01735</name>
</gene>
<dbReference type="Pfam" id="PF00550">
    <property type="entry name" value="PP-binding"/>
    <property type="match status" value="1"/>
</dbReference>
<dbReference type="EMBL" id="FRCP01000009">
    <property type="protein sequence ID" value="SHM37184.1"/>
    <property type="molecule type" value="Genomic_DNA"/>
</dbReference>
<dbReference type="Gene3D" id="3.40.50.12780">
    <property type="entry name" value="N-terminal domain of ligase-like"/>
    <property type="match status" value="1"/>
</dbReference>
<dbReference type="InterPro" id="IPR010071">
    <property type="entry name" value="AA_adenyl_dom"/>
</dbReference>
<evidence type="ECO:0000259" key="1">
    <source>
        <dbReference type="PROSITE" id="PS50075"/>
    </source>
</evidence>
<evidence type="ECO:0000313" key="3">
    <source>
        <dbReference type="Proteomes" id="UP000184038"/>
    </source>
</evidence>